<accession>A0A9W4XUM6</accession>
<dbReference type="EMBL" id="CAOQHR010000011">
    <property type="protein sequence ID" value="CAI6341270.1"/>
    <property type="molecule type" value="Genomic_DNA"/>
</dbReference>
<evidence type="ECO:0000256" key="1">
    <source>
        <dbReference type="SAM" id="Phobius"/>
    </source>
</evidence>
<dbReference type="Proteomes" id="UP001152607">
    <property type="component" value="Unassembled WGS sequence"/>
</dbReference>
<sequence>MHCCEDGTNVNCHFSSFSSGGVYYRDMVMLSFSSLCPGSFPFATVSILFLFFSGFTLQFFFATFPAPSREQKRDFQRERFIRYILHLLTSNMMGILSSMVSLFVHVYRVHGLQRACMP</sequence>
<keyword evidence="1" id="KW-0472">Membrane</keyword>
<gene>
    <name evidence="2" type="ORF">PDIGIT_LOCUS14466</name>
</gene>
<organism evidence="2 3">
    <name type="scientific">Periconia digitata</name>
    <dbReference type="NCBI Taxonomy" id="1303443"/>
    <lineage>
        <taxon>Eukaryota</taxon>
        <taxon>Fungi</taxon>
        <taxon>Dikarya</taxon>
        <taxon>Ascomycota</taxon>
        <taxon>Pezizomycotina</taxon>
        <taxon>Dothideomycetes</taxon>
        <taxon>Pleosporomycetidae</taxon>
        <taxon>Pleosporales</taxon>
        <taxon>Massarineae</taxon>
        <taxon>Periconiaceae</taxon>
        <taxon>Periconia</taxon>
    </lineage>
</organism>
<name>A0A9W4XUM6_9PLEO</name>
<evidence type="ECO:0000313" key="2">
    <source>
        <dbReference type="EMBL" id="CAI6341270.1"/>
    </source>
</evidence>
<protein>
    <submittedName>
        <fullName evidence="2">Uncharacterized protein</fullName>
    </submittedName>
</protein>
<keyword evidence="1" id="KW-0812">Transmembrane</keyword>
<dbReference type="AlphaFoldDB" id="A0A9W4XUM6"/>
<feature type="transmembrane region" description="Helical" evidence="1">
    <location>
        <begin position="83"/>
        <end position="104"/>
    </location>
</feature>
<keyword evidence="1" id="KW-1133">Transmembrane helix</keyword>
<reference evidence="2" key="1">
    <citation type="submission" date="2023-01" db="EMBL/GenBank/DDBJ databases">
        <authorList>
            <person name="Van Ghelder C."/>
            <person name="Rancurel C."/>
        </authorList>
    </citation>
    <scope>NUCLEOTIDE SEQUENCE</scope>
    <source>
        <strain evidence="2">CNCM I-4278</strain>
    </source>
</reference>
<proteinExistence type="predicted"/>
<feature type="transmembrane region" description="Helical" evidence="1">
    <location>
        <begin position="40"/>
        <end position="62"/>
    </location>
</feature>
<evidence type="ECO:0000313" key="3">
    <source>
        <dbReference type="Proteomes" id="UP001152607"/>
    </source>
</evidence>
<keyword evidence="3" id="KW-1185">Reference proteome</keyword>
<comment type="caution">
    <text evidence="2">The sequence shown here is derived from an EMBL/GenBank/DDBJ whole genome shotgun (WGS) entry which is preliminary data.</text>
</comment>